<comment type="caution">
    <text evidence="3">The sequence shown here is derived from an EMBL/GenBank/DDBJ whole genome shotgun (WGS) entry which is preliminary data.</text>
</comment>
<dbReference type="Pfam" id="PF25298">
    <property type="entry name" value="Baculo_FP_2nd"/>
    <property type="match status" value="1"/>
</dbReference>
<gene>
    <name evidence="4" type="ORF">B5V51_9299</name>
    <name evidence="3" type="ORF">B5V51_9804</name>
</gene>
<evidence type="ECO:0000313" key="3">
    <source>
        <dbReference type="EMBL" id="PCG76317.1"/>
    </source>
</evidence>
<evidence type="ECO:0000313" key="4">
    <source>
        <dbReference type="EMBL" id="PCG80309.1"/>
    </source>
</evidence>
<keyword evidence="1" id="KW-0175">Coiled coil</keyword>
<feature type="coiled-coil region" evidence="1">
    <location>
        <begin position="138"/>
        <end position="165"/>
    </location>
</feature>
<dbReference type="EMBL" id="NWSH01000452">
    <property type="protein sequence ID" value="PCG76317.1"/>
    <property type="molecule type" value="Genomic_DNA"/>
</dbReference>
<organism evidence="3">
    <name type="scientific">Heliothis virescens</name>
    <name type="common">Tobacco budworm moth</name>
    <dbReference type="NCBI Taxonomy" id="7102"/>
    <lineage>
        <taxon>Eukaryota</taxon>
        <taxon>Metazoa</taxon>
        <taxon>Ecdysozoa</taxon>
        <taxon>Arthropoda</taxon>
        <taxon>Hexapoda</taxon>
        <taxon>Insecta</taxon>
        <taxon>Pterygota</taxon>
        <taxon>Neoptera</taxon>
        <taxon>Endopterygota</taxon>
        <taxon>Lepidoptera</taxon>
        <taxon>Glossata</taxon>
        <taxon>Ditrysia</taxon>
        <taxon>Noctuoidea</taxon>
        <taxon>Noctuidae</taxon>
        <taxon>Heliothinae</taxon>
        <taxon>Heliothis</taxon>
    </lineage>
</organism>
<feature type="domain" description="FP protein C-terminal" evidence="2">
    <location>
        <begin position="260"/>
        <end position="311"/>
    </location>
</feature>
<proteinExistence type="predicted"/>
<evidence type="ECO:0000256" key="1">
    <source>
        <dbReference type="SAM" id="Coils"/>
    </source>
</evidence>
<evidence type="ECO:0000259" key="2">
    <source>
        <dbReference type="Pfam" id="PF25298"/>
    </source>
</evidence>
<sequence>MAQQLPVSASSEPELNKLHLHVIDSVSTNRPNKRKAMDNDLDALFDRFSSNLTNKLTTLMADLEKKVSDIQLNITTVIKSDLDNIKSKLAVIDVNQSQLFTDMESVKTSIQQQDSLQMCLSKRVDDVSKSTATHSSDISRMQERITNLETELNSLQQRDRAFNLEVNGIPEKSNEKLVDYYCAMVRFLEIESSANDVVHAVRVRPVNPVPGRPKSIVIKLNSRLLRDAILSAVRNRKGLSTCDLGITGDQRKLFVNEHLTPANKLLHRNVREKASAAQYRFVWIRDGKIFVRKNDTSATIRITTSADLRKIM</sequence>
<protein>
    <recommendedName>
        <fullName evidence="2">FP protein C-terminal domain-containing protein</fullName>
    </recommendedName>
</protein>
<dbReference type="EMBL" id="NWSH01000043">
    <property type="protein sequence ID" value="PCG80309.1"/>
    <property type="molecule type" value="Genomic_DNA"/>
</dbReference>
<dbReference type="InterPro" id="IPR057251">
    <property type="entry name" value="FP_C"/>
</dbReference>
<dbReference type="AlphaFoldDB" id="A0A2A4JWA7"/>
<accession>A0A2A4JWA7</accession>
<reference evidence="3" key="1">
    <citation type="submission" date="2017-09" db="EMBL/GenBank/DDBJ databases">
        <title>Contemporary evolution of a Lepidopteran species, Heliothis virescens, in response to modern agricultural practices.</title>
        <authorList>
            <person name="Fritz M.L."/>
            <person name="Deyonke A.M."/>
            <person name="Papanicolaou A."/>
            <person name="Micinski S."/>
            <person name="Westbrook J."/>
            <person name="Gould F."/>
        </authorList>
    </citation>
    <scope>NUCLEOTIDE SEQUENCE [LARGE SCALE GENOMIC DNA]</scope>
    <source>
        <strain evidence="3">HvINT-</strain>
        <tissue evidence="3">Whole body</tissue>
    </source>
</reference>
<name>A0A2A4JWA7_HELVI</name>